<dbReference type="EMBL" id="WMBF01000006">
    <property type="protein sequence ID" value="MBW5420315.1"/>
    <property type="molecule type" value="Genomic_DNA"/>
</dbReference>
<dbReference type="Gene3D" id="3.40.50.300">
    <property type="entry name" value="P-loop containing nucleotide triphosphate hydrolases"/>
    <property type="match status" value="1"/>
</dbReference>
<accession>A0ABS6YGS1</accession>
<dbReference type="Proteomes" id="UP001197114">
    <property type="component" value="Unassembled WGS sequence"/>
</dbReference>
<keyword evidence="1" id="KW-0235">DNA replication</keyword>
<dbReference type="Pfam" id="PF13481">
    <property type="entry name" value="AAA_25"/>
    <property type="match status" value="1"/>
</dbReference>
<evidence type="ECO:0000259" key="4">
    <source>
        <dbReference type="Pfam" id="PF00772"/>
    </source>
</evidence>
<dbReference type="InterPro" id="IPR027417">
    <property type="entry name" value="P-loop_NTPase"/>
</dbReference>
<evidence type="ECO:0000256" key="3">
    <source>
        <dbReference type="SAM" id="MobiDB-lite"/>
    </source>
</evidence>
<dbReference type="PANTHER" id="PTHR30153">
    <property type="entry name" value="REPLICATIVE DNA HELICASE DNAB"/>
    <property type="match status" value="1"/>
</dbReference>
<name>A0ABS6YGS1_9ACTN</name>
<dbReference type="SUPFAM" id="SSF48024">
    <property type="entry name" value="N-terminal domain of DnaB helicase"/>
    <property type="match status" value="1"/>
</dbReference>
<gene>
    <name evidence="5" type="ORF">GKQ77_01855</name>
</gene>
<evidence type="ECO:0000256" key="1">
    <source>
        <dbReference type="ARBA" id="ARBA00022705"/>
    </source>
</evidence>
<proteinExistence type="predicted"/>
<dbReference type="InterPro" id="IPR016136">
    <property type="entry name" value="DNA_helicase_N/primase_C"/>
</dbReference>
<dbReference type="InterPro" id="IPR007693">
    <property type="entry name" value="DNA_helicase_DnaB-like_N"/>
</dbReference>
<organism evidence="5 6">
    <name type="scientific">Streptomyces anatolicus</name>
    <dbReference type="NCBI Taxonomy" id="2675858"/>
    <lineage>
        <taxon>Bacteria</taxon>
        <taxon>Bacillati</taxon>
        <taxon>Actinomycetota</taxon>
        <taxon>Actinomycetes</taxon>
        <taxon>Kitasatosporales</taxon>
        <taxon>Streptomycetaceae</taxon>
        <taxon>Streptomyces</taxon>
    </lineage>
</organism>
<dbReference type="InterPro" id="IPR036185">
    <property type="entry name" value="DNA_heli_DnaB-like_N_sf"/>
</dbReference>
<evidence type="ECO:0000313" key="6">
    <source>
        <dbReference type="Proteomes" id="UP001197114"/>
    </source>
</evidence>
<protein>
    <submittedName>
        <fullName evidence="5">AAA family ATPase</fullName>
    </submittedName>
</protein>
<comment type="caution">
    <text evidence="5">The sequence shown here is derived from an EMBL/GenBank/DDBJ whole genome shotgun (WGS) entry which is preliminary data.</text>
</comment>
<reference evidence="5 6" key="1">
    <citation type="submission" date="2019-11" db="EMBL/GenBank/DDBJ databases">
        <authorList>
            <person name="Ay H."/>
        </authorList>
    </citation>
    <scope>NUCLEOTIDE SEQUENCE [LARGE SCALE GENOMIC DNA]</scope>
    <source>
        <strain evidence="5 6">BG9H</strain>
    </source>
</reference>
<dbReference type="PANTHER" id="PTHR30153:SF2">
    <property type="entry name" value="REPLICATIVE DNA HELICASE"/>
    <property type="match status" value="1"/>
</dbReference>
<dbReference type="Gene3D" id="1.10.860.10">
    <property type="entry name" value="DNAb Helicase, Chain A"/>
    <property type="match status" value="1"/>
</dbReference>
<dbReference type="SUPFAM" id="SSF52540">
    <property type="entry name" value="P-loop containing nucleoside triphosphate hydrolases"/>
    <property type="match status" value="1"/>
</dbReference>
<feature type="region of interest" description="Disordered" evidence="3">
    <location>
        <begin position="527"/>
        <end position="549"/>
    </location>
</feature>
<evidence type="ECO:0000313" key="5">
    <source>
        <dbReference type="EMBL" id="MBW5420315.1"/>
    </source>
</evidence>
<keyword evidence="6" id="KW-1185">Reference proteome</keyword>
<sequence>PPRHRTPLPARRPHHLVLRSPHVDNVRQFNPRDQADDDGFTRLPPQDLTAEQSVLGGMLLSERATTEVIEILEGPEFYRPAHETIYRAIVSMAVRGEQIDPITVTAELTKRGDITRVGGSAYLHHLVQQVPTAANAEYYAEIVRDVAARRRVIEAAERAANLLRSGEGDLADVLDLVRQDITTATETTTSGPTDATGWGFSDLTPVLDGTHKPQQPAIGARDDGIGLFYPGRVNGIQGESEAGKSWVALVSCLVEMNRGNHVVYLDFEDSEEGVVSRMLLIGATPDSIHRLFHYVRPGSTPTPVQLRQFIARIGDLGPTLIIVDGVTEAMVMMGLELKENTEIAKFGRMLLRPLADTGAAVVPLDHVVKNNESRGRYALGGVHKLNAVDGVQYMLEAVRPFGINTEGRSRLRIAKDRPAQIRRHALPGGRNPMHWFADLVIRSDGDEFAEAHLYPPIQHHDDPAEDAAVKDKAAQEEADIKEREGAVLAVLGKAAEPMSKAALEELIPGRASVTRRALTRLVHGGHVTATKGPRGAALHSLPAEGGEKA</sequence>
<dbReference type="Pfam" id="PF00772">
    <property type="entry name" value="DnaB"/>
    <property type="match status" value="1"/>
</dbReference>
<feature type="non-terminal residue" evidence="5">
    <location>
        <position position="1"/>
    </location>
</feature>
<evidence type="ECO:0000256" key="2">
    <source>
        <dbReference type="ARBA" id="ARBA00023125"/>
    </source>
</evidence>
<feature type="domain" description="DNA helicase DnaB-like N-terminal" evidence="4">
    <location>
        <begin position="44"/>
        <end position="145"/>
    </location>
</feature>
<keyword evidence="2" id="KW-0238">DNA-binding</keyword>